<gene>
    <name evidence="2" type="ORF">BsIDN1_60410</name>
</gene>
<accession>A0A5S9MH65</accession>
<name>A0A5S9MH65_BACIA</name>
<sequence length="77" mass="8874">MTYAQRLSIIVALDSYLILVAVFFGFQFVQEAALTVYTFEMLAISSLSLLIGHHLFACIFHVYKQVWAYTGVRELFF</sequence>
<dbReference type="AlphaFoldDB" id="A0A5S9MH65"/>
<proteinExistence type="predicted"/>
<dbReference type="EMBL" id="AP021906">
    <property type="protein sequence ID" value="BBP92423.1"/>
    <property type="molecule type" value="Genomic_DNA"/>
</dbReference>
<feature type="transmembrane region" description="Helical" evidence="1">
    <location>
        <begin position="7"/>
        <end position="29"/>
    </location>
</feature>
<organism evidence="2 3">
    <name type="scientific">Bacillus safensis</name>
    <dbReference type="NCBI Taxonomy" id="561879"/>
    <lineage>
        <taxon>Bacteria</taxon>
        <taxon>Bacillati</taxon>
        <taxon>Bacillota</taxon>
        <taxon>Bacilli</taxon>
        <taxon>Bacillales</taxon>
        <taxon>Bacillaceae</taxon>
        <taxon>Bacillus</taxon>
    </lineage>
</organism>
<evidence type="ECO:0000313" key="2">
    <source>
        <dbReference type="EMBL" id="BBP92423.1"/>
    </source>
</evidence>
<keyword evidence="1" id="KW-1133">Transmembrane helix</keyword>
<dbReference type="Proteomes" id="UP000464658">
    <property type="component" value="Chromosome"/>
</dbReference>
<evidence type="ECO:0000256" key="1">
    <source>
        <dbReference type="SAM" id="Phobius"/>
    </source>
</evidence>
<keyword evidence="1" id="KW-0472">Membrane</keyword>
<feature type="transmembrane region" description="Helical" evidence="1">
    <location>
        <begin position="41"/>
        <end position="63"/>
    </location>
</feature>
<protein>
    <submittedName>
        <fullName evidence="2">Uncharacterized protein</fullName>
    </submittedName>
</protein>
<reference evidence="2 3" key="1">
    <citation type="submission" date="2019-12" db="EMBL/GenBank/DDBJ databases">
        <title>Full genome sequence of a Bacillus safensis strain isolated from commercially available natto in Indonesia.</title>
        <authorList>
            <person name="Yoshida M."/>
            <person name="Uomi M."/>
            <person name="Waturangi D."/>
            <person name="Ekaputri J.J."/>
            <person name="Setiamarga D.H.E."/>
        </authorList>
    </citation>
    <scope>NUCLEOTIDE SEQUENCE [LARGE SCALE GENOMIC DNA]</scope>
    <source>
        <strain evidence="2 3">IDN1</strain>
    </source>
</reference>
<keyword evidence="1" id="KW-0812">Transmembrane</keyword>
<evidence type="ECO:0000313" key="3">
    <source>
        <dbReference type="Proteomes" id="UP000464658"/>
    </source>
</evidence>